<gene>
    <name evidence="7" type="ORF">MGWOODY_Mmi800</name>
</gene>
<dbReference type="SMART" id="SM00829">
    <property type="entry name" value="PKS_ER"/>
    <property type="match status" value="1"/>
</dbReference>
<dbReference type="AlphaFoldDB" id="A0A160VIM4"/>
<dbReference type="InterPro" id="IPR002328">
    <property type="entry name" value="ADH_Zn_CS"/>
</dbReference>
<accession>A0A160VIM4</accession>
<dbReference type="InterPro" id="IPR013154">
    <property type="entry name" value="ADH-like_N"/>
</dbReference>
<dbReference type="Gene3D" id="3.40.50.720">
    <property type="entry name" value="NAD(P)-binding Rossmann-like Domain"/>
    <property type="match status" value="1"/>
</dbReference>
<organism evidence="7">
    <name type="scientific">hydrothermal vent metagenome</name>
    <dbReference type="NCBI Taxonomy" id="652676"/>
    <lineage>
        <taxon>unclassified sequences</taxon>
        <taxon>metagenomes</taxon>
        <taxon>ecological metagenomes</taxon>
    </lineage>
</organism>
<reference evidence="7" key="1">
    <citation type="submission" date="2015-10" db="EMBL/GenBank/DDBJ databases">
        <authorList>
            <person name="Gilbert D.G."/>
        </authorList>
    </citation>
    <scope>NUCLEOTIDE SEQUENCE</scope>
</reference>
<evidence type="ECO:0000256" key="4">
    <source>
        <dbReference type="ARBA" id="ARBA00023002"/>
    </source>
</evidence>
<dbReference type="EC" id="1.1.1.1" evidence="7"/>
<dbReference type="InterPro" id="IPR036291">
    <property type="entry name" value="NAD(P)-bd_dom_sf"/>
</dbReference>
<evidence type="ECO:0000313" key="7">
    <source>
        <dbReference type="EMBL" id="CUV10593.1"/>
    </source>
</evidence>
<dbReference type="CDD" id="cd08279">
    <property type="entry name" value="Zn_ADH_class_III"/>
    <property type="match status" value="1"/>
</dbReference>
<dbReference type="PANTHER" id="PTHR43880:SF12">
    <property type="entry name" value="ALCOHOL DEHYDROGENASE CLASS-3"/>
    <property type="match status" value="1"/>
</dbReference>
<dbReference type="GO" id="GO:0008270">
    <property type="term" value="F:zinc ion binding"/>
    <property type="evidence" value="ECO:0007669"/>
    <property type="project" value="InterPro"/>
</dbReference>
<keyword evidence="3" id="KW-0862">Zinc</keyword>
<evidence type="ECO:0000256" key="1">
    <source>
        <dbReference type="ARBA" id="ARBA00001947"/>
    </source>
</evidence>
<keyword evidence="2" id="KW-0479">Metal-binding</keyword>
<dbReference type="SUPFAM" id="SSF51735">
    <property type="entry name" value="NAD(P)-binding Rossmann-fold domains"/>
    <property type="match status" value="1"/>
</dbReference>
<dbReference type="GO" id="GO:0004022">
    <property type="term" value="F:alcohol dehydrogenase (NAD+) activity"/>
    <property type="evidence" value="ECO:0007669"/>
    <property type="project" value="UniProtKB-EC"/>
</dbReference>
<dbReference type="Pfam" id="PF00107">
    <property type="entry name" value="ADH_zinc_N"/>
    <property type="match status" value="1"/>
</dbReference>
<feature type="domain" description="Enoyl reductase (ER)" evidence="6">
    <location>
        <begin position="10"/>
        <end position="364"/>
    </location>
</feature>
<evidence type="ECO:0000256" key="3">
    <source>
        <dbReference type="ARBA" id="ARBA00022833"/>
    </source>
</evidence>
<evidence type="ECO:0000256" key="2">
    <source>
        <dbReference type="ARBA" id="ARBA00022723"/>
    </source>
</evidence>
<dbReference type="GO" id="GO:0046294">
    <property type="term" value="P:formaldehyde catabolic process"/>
    <property type="evidence" value="ECO:0007669"/>
    <property type="project" value="TreeGrafter"/>
</dbReference>
<evidence type="ECO:0000256" key="5">
    <source>
        <dbReference type="ARBA" id="ARBA00023027"/>
    </source>
</evidence>
<keyword evidence="4 7" id="KW-0560">Oxidoreductase</keyword>
<dbReference type="PANTHER" id="PTHR43880">
    <property type="entry name" value="ALCOHOL DEHYDROGENASE"/>
    <property type="match status" value="1"/>
</dbReference>
<keyword evidence="5" id="KW-0520">NAD</keyword>
<dbReference type="InterPro" id="IPR011032">
    <property type="entry name" value="GroES-like_sf"/>
</dbReference>
<name>A0A160VIM4_9ZZZZ</name>
<proteinExistence type="predicted"/>
<comment type="cofactor">
    <cofactor evidence="1">
        <name>Zn(2+)</name>
        <dbReference type="ChEBI" id="CHEBI:29105"/>
    </cofactor>
</comment>
<dbReference type="FunFam" id="3.40.50.720:FF:000003">
    <property type="entry name" value="S-(hydroxymethyl)glutathione dehydrogenase"/>
    <property type="match status" value="1"/>
</dbReference>
<dbReference type="EMBL" id="FAXC01000448">
    <property type="protein sequence ID" value="CUV10593.1"/>
    <property type="molecule type" value="Genomic_DNA"/>
</dbReference>
<sequence>MKTRAAILYDLNTPFKISEIDLQIPKENEVLVKMTAVGVCHSDWHLFTGDTTHSLPVVPGHEGCGKVEEIGKNVTRVKKGDKIALNWAPNCGKCFYCMHSRPSLCEAYTDLIWDGFLMDGTTRMSIDGKLLYHYCALSCLSEYAVVPEASCVKMPNEIPDDVAALIGCAVTTGVGSALNTVQISKDDTVAVLGAGGVGLSTIMGAAYAGASQIISIDIVPEKEIVARNVGATDFLLSDQDTIKQIKSITNNRGVDYAFEAVGIPRLQELAFEIVRPGGTLVLSGITPMGSETNFSGAVLTRQEKTVKGSYYGTSDTSRDFRKYADLFVAGELPIDKMISRSYDLDQVNEAYKDMLAGKGGRGIIRF</sequence>
<dbReference type="GO" id="GO:0005829">
    <property type="term" value="C:cytosol"/>
    <property type="evidence" value="ECO:0007669"/>
    <property type="project" value="TreeGrafter"/>
</dbReference>
<dbReference type="InterPro" id="IPR013149">
    <property type="entry name" value="ADH-like_C"/>
</dbReference>
<dbReference type="Pfam" id="PF08240">
    <property type="entry name" value="ADH_N"/>
    <property type="match status" value="1"/>
</dbReference>
<dbReference type="PROSITE" id="PS00059">
    <property type="entry name" value="ADH_ZINC"/>
    <property type="match status" value="1"/>
</dbReference>
<dbReference type="InterPro" id="IPR020843">
    <property type="entry name" value="ER"/>
</dbReference>
<protein>
    <submittedName>
        <fullName evidence="7">Alcohol dehydrogenase</fullName>
        <ecNumber evidence="7">1.1.1.1</ecNumber>
    </submittedName>
</protein>
<dbReference type="GO" id="GO:0051903">
    <property type="term" value="F:S-(hydroxymethyl)glutathione dehydrogenase [NAD(P)+] activity"/>
    <property type="evidence" value="ECO:0007669"/>
    <property type="project" value="TreeGrafter"/>
</dbReference>
<evidence type="ECO:0000259" key="6">
    <source>
        <dbReference type="SMART" id="SM00829"/>
    </source>
</evidence>
<dbReference type="Gene3D" id="3.90.180.10">
    <property type="entry name" value="Medium-chain alcohol dehydrogenases, catalytic domain"/>
    <property type="match status" value="1"/>
</dbReference>
<dbReference type="SUPFAM" id="SSF50129">
    <property type="entry name" value="GroES-like"/>
    <property type="match status" value="2"/>
</dbReference>